<dbReference type="Proteomes" id="UP000020938">
    <property type="component" value="Unassembled WGS sequence"/>
</dbReference>
<dbReference type="AlphaFoldDB" id="A0A016EF17"/>
<proteinExistence type="predicted"/>
<organism evidence="2 3">
    <name type="scientific">Bacteroides fragilis str. 3976T8</name>
    <dbReference type="NCBI Taxonomy" id="1339314"/>
    <lineage>
        <taxon>Bacteria</taxon>
        <taxon>Pseudomonadati</taxon>
        <taxon>Bacteroidota</taxon>
        <taxon>Bacteroidia</taxon>
        <taxon>Bacteroidales</taxon>
        <taxon>Bacteroidaceae</taxon>
        <taxon>Bacteroides</taxon>
    </lineage>
</organism>
<name>A0A016EF17_BACFG</name>
<keyword evidence="1" id="KW-0472">Membrane</keyword>
<reference evidence="2 3" key="1">
    <citation type="submission" date="2014-02" db="EMBL/GenBank/DDBJ databases">
        <authorList>
            <person name="Sears C."/>
            <person name="Carroll K."/>
            <person name="Sack B.R."/>
            <person name="Qadri F."/>
            <person name="Myers L.L."/>
            <person name="Chung G.-T."/>
            <person name="Escheverria P."/>
            <person name="Fraser C.M."/>
            <person name="Sadzewicz L."/>
            <person name="Shefchek K.A."/>
            <person name="Tallon L."/>
            <person name="Das S.P."/>
            <person name="Daugherty S."/>
            <person name="Mongodin E.F."/>
        </authorList>
    </citation>
    <scope>NUCLEOTIDE SEQUENCE [LARGE SCALE GENOMIC DNA]</scope>
    <source>
        <strain evidence="2 3">3976T8</strain>
    </source>
</reference>
<comment type="caution">
    <text evidence="2">The sequence shown here is derived from an EMBL/GenBank/DDBJ whole genome shotgun (WGS) entry which is preliminary data.</text>
</comment>
<keyword evidence="1" id="KW-1133">Transmembrane helix</keyword>
<sequence>MQCHKQPVERADGDTARVEFWKTFASGVEPVASSVRCFVQSRGEQLYLSLLGILFYLRFLFHIPKFLSVTK</sequence>
<evidence type="ECO:0000313" key="2">
    <source>
        <dbReference type="EMBL" id="EXZ75656.1"/>
    </source>
</evidence>
<dbReference type="EMBL" id="JGDS01000015">
    <property type="protein sequence ID" value="EXZ75656.1"/>
    <property type="molecule type" value="Genomic_DNA"/>
</dbReference>
<evidence type="ECO:0000313" key="3">
    <source>
        <dbReference type="Proteomes" id="UP000020938"/>
    </source>
</evidence>
<accession>A0A016EF17</accession>
<protein>
    <submittedName>
        <fullName evidence="2">Uncharacterized protein</fullName>
    </submittedName>
</protein>
<dbReference type="PATRIC" id="fig|1339314.3.peg.94"/>
<feature type="transmembrane region" description="Helical" evidence="1">
    <location>
        <begin position="46"/>
        <end position="63"/>
    </location>
</feature>
<gene>
    <name evidence="2" type="ORF">M123_4772</name>
</gene>
<keyword evidence="1" id="KW-0812">Transmembrane</keyword>
<evidence type="ECO:0000256" key="1">
    <source>
        <dbReference type="SAM" id="Phobius"/>
    </source>
</evidence>